<gene>
    <name evidence="1" type="ORF">DQX05_21505</name>
</gene>
<evidence type="ECO:0000313" key="1">
    <source>
        <dbReference type="EMBL" id="RJG21450.1"/>
    </source>
</evidence>
<dbReference type="EMBL" id="QYZD01000024">
    <property type="protein sequence ID" value="RJG21450.1"/>
    <property type="molecule type" value="Genomic_DNA"/>
</dbReference>
<evidence type="ECO:0000313" key="2">
    <source>
        <dbReference type="Proteomes" id="UP000266177"/>
    </source>
</evidence>
<sequence>MYTSLGENLVKYNLTVPDEIVAEIKGFDNDTKDQLLPQEKELLKSRIKNYWRVHITINPEL</sequence>
<comment type="caution">
    <text evidence="1">The sequence shown here is derived from an EMBL/GenBank/DDBJ whole genome shotgun (WGS) entry which is preliminary data.</text>
</comment>
<name>A0A3A3GFB1_PANTH</name>
<reference evidence="1 2" key="1">
    <citation type="submission" date="2018-09" db="EMBL/GenBank/DDBJ databases">
        <title>Paenibacillus SK2017-BO5.</title>
        <authorList>
            <person name="Piskunova J.V."/>
            <person name="Dubiley S.A."/>
            <person name="Severinov K.V."/>
        </authorList>
    </citation>
    <scope>NUCLEOTIDE SEQUENCE [LARGE SCALE GENOMIC DNA]</scope>
    <source>
        <strain evidence="1 2">BO5</strain>
    </source>
</reference>
<proteinExistence type="predicted"/>
<dbReference type="AlphaFoldDB" id="A0A3A3GFB1"/>
<accession>A0A3A3GFB1</accession>
<protein>
    <submittedName>
        <fullName evidence="1">Uncharacterized protein</fullName>
    </submittedName>
</protein>
<dbReference type="Proteomes" id="UP000266177">
    <property type="component" value="Unassembled WGS sequence"/>
</dbReference>
<organism evidence="1 2">
    <name type="scientific">Paenibacillus thiaminolyticus</name>
    <name type="common">Bacillus thiaminolyticus</name>
    <dbReference type="NCBI Taxonomy" id="49283"/>
    <lineage>
        <taxon>Bacteria</taxon>
        <taxon>Bacillati</taxon>
        <taxon>Bacillota</taxon>
        <taxon>Bacilli</taxon>
        <taxon>Bacillales</taxon>
        <taxon>Paenibacillaceae</taxon>
        <taxon>Paenibacillus</taxon>
    </lineage>
</organism>